<comment type="caution">
    <text evidence="13">The sequence shown here is derived from an EMBL/GenBank/DDBJ whole genome shotgun (WGS) entry which is preliminary data.</text>
</comment>
<gene>
    <name evidence="11" type="primary">flgH</name>
    <name evidence="13" type="ORF">A3K86_07020</name>
</gene>
<proteinExistence type="inferred from homology"/>
<evidence type="ECO:0000256" key="12">
    <source>
        <dbReference type="SAM" id="MobiDB-lite"/>
    </source>
</evidence>
<comment type="similarity">
    <text evidence="3 11">Belongs to the FlgH family.</text>
</comment>
<reference evidence="13 14" key="1">
    <citation type="submission" date="2016-03" db="EMBL/GenBank/DDBJ databases">
        <title>Photobacterium proteolyticum sp. nov. a protease producing bacterium isolated from ocean sediments of Laizhou Bay.</title>
        <authorList>
            <person name="Li Y."/>
        </authorList>
    </citation>
    <scope>NUCLEOTIDE SEQUENCE [LARGE SCALE GENOMIC DNA]</scope>
    <source>
        <strain evidence="13 14">R-40508</strain>
    </source>
</reference>
<accession>A0A178KNP1</accession>
<dbReference type="InterPro" id="IPR000527">
    <property type="entry name" value="Flag_Lring"/>
</dbReference>
<dbReference type="Pfam" id="PF02107">
    <property type="entry name" value="FlgH"/>
    <property type="match status" value="1"/>
</dbReference>
<dbReference type="Proteomes" id="UP000078503">
    <property type="component" value="Unassembled WGS sequence"/>
</dbReference>
<dbReference type="EMBL" id="LVHF01000012">
    <property type="protein sequence ID" value="OAN18830.1"/>
    <property type="molecule type" value="Genomic_DNA"/>
</dbReference>
<dbReference type="HAMAP" id="MF_00415">
    <property type="entry name" value="FlgH"/>
    <property type="match status" value="1"/>
</dbReference>
<dbReference type="AlphaFoldDB" id="A0A178KNP1"/>
<dbReference type="NCBIfam" id="NF001302">
    <property type="entry name" value="PRK00249.1-2"/>
    <property type="match status" value="1"/>
</dbReference>
<keyword evidence="5 11" id="KW-0732">Signal</keyword>
<evidence type="ECO:0000256" key="8">
    <source>
        <dbReference type="ARBA" id="ARBA00023143"/>
    </source>
</evidence>
<keyword evidence="6 11" id="KW-0472">Membrane</keyword>
<evidence type="ECO:0000256" key="7">
    <source>
        <dbReference type="ARBA" id="ARBA00023139"/>
    </source>
</evidence>
<keyword evidence="13" id="KW-0966">Cell projection</keyword>
<evidence type="ECO:0000256" key="1">
    <source>
        <dbReference type="ARBA" id="ARBA00002591"/>
    </source>
</evidence>
<comment type="function">
    <text evidence="1 11">Assembles around the rod to form the L-ring and probably protects the motor/basal body from shearing forces during rotation.</text>
</comment>
<organism evidence="13 14">
    <name type="scientific">Photobacterium jeanii</name>
    <dbReference type="NCBI Taxonomy" id="858640"/>
    <lineage>
        <taxon>Bacteria</taxon>
        <taxon>Pseudomonadati</taxon>
        <taxon>Pseudomonadota</taxon>
        <taxon>Gammaproteobacteria</taxon>
        <taxon>Vibrionales</taxon>
        <taxon>Vibrionaceae</taxon>
        <taxon>Photobacterium</taxon>
    </lineage>
</organism>
<dbReference type="GO" id="GO:0009279">
    <property type="term" value="C:cell outer membrane"/>
    <property type="evidence" value="ECO:0007669"/>
    <property type="project" value="UniProtKB-SubCell"/>
</dbReference>
<name>A0A178KNP1_9GAMM</name>
<evidence type="ECO:0000256" key="2">
    <source>
        <dbReference type="ARBA" id="ARBA00004635"/>
    </source>
</evidence>
<evidence type="ECO:0000256" key="9">
    <source>
        <dbReference type="ARBA" id="ARBA00023237"/>
    </source>
</evidence>
<evidence type="ECO:0000256" key="10">
    <source>
        <dbReference type="ARBA" id="ARBA00023288"/>
    </source>
</evidence>
<evidence type="ECO:0000313" key="13">
    <source>
        <dbReference type="EMBL" id="OAN18830.1"/>
    </source>
</evidence>
<keyword evidence="13" id="KW-0969">Cilium</keyword>
<comment type="subcellular location">
    <subcellularLocation>
        <location evidence="11">Cell outer membrane</location>
        <topology evidence="11">Lipid-anchor</topology>
    </subcellularLocation>
    <subcellularLocation>
        <location evidence="11">Bacterial flagellum basal body</location>
    </subcellularLocation>
    <subcellularLocation>
        <location evidence="2">Membrane</location>
        <topology evidence="2">Lipid-anchor</topology>
    </subcellularLocation>
</comment>
<dbReference type="RefSeq" id="WP_068330284.1">
    <property type="nucleotide sequence ID" value="NZ_LVHF01000012.1"/>
</dbReference>
<keyword evidence="7" id="KW-0564">Palmitate</keyword>
<sequence length="258" mass="28441">MKKILCSLVFLTLTGCELIPQQPDTGNDVEKATTNVDAVEGSTKKESDLVDMLRRREDPEQGDPAWASVRPQPKPEHYATATGSLFSTSHVQDLYDDTKPRGIGDIVTVLLEERTQAKKSASSDLDKKTDMSMDPLALGGQNMQIAGRELSYEVKNQNKFAGSTSADQSNSIKGEISVEVIDILANGNLIVRGEKWLTLNTGDEYIRVSGTIRPDDISQENTITSTRITNARIQYSGTGDRQDIQEQGWLGRFFNVTL</sequence>
<comment type="subunit">
    <text evidence="4 11">The basal body constitutes a major portion of the flagellar organelle and consists of four rings (L,P,S, and M) mounted on a central rod.</text>
</comment>
<dbReference type="GO" id="GO:0009427">
    <property type="term" value="C:bacterial-type flagellum basal body, distal rod, L ring"/>
    <property type="evidence" value="ECO:0007669"/>
    <property type="project" value="InterPro"/>
</dbReference>
<dbReference type="PANTHER" id="PTHR34933">
    <property type="entry name" value="FLAGELLAR L-RING PROTEIN"/>
    <property type="match status" value="1"/>
</dbReference>
<evidence type="ECO:0000256" key="4">
    <source>
        <dbReference type="ARBA" id="ARBA00011439"/>
    </source>
</evidence>
<feature type="region of interest" description="Disordered" evidence="12">
    <location>
        <begin position="54"/>
        <end position="77"/>
    </location>
</feature>
<keyword evidence="14" id="KW-1185">Reference proteome</keyword>
<evidence type="ECO:0000313" key="14">
    <source>
        <dbReference type="Proteomes" id="UP000078503"/>
    </source>
</evidence>
<dbReference type="GO" id="GO:0071973">
    <property type="term" value="P:bacterial-type flagellum-dependent cell motility"/>
    <property type="evidence" value="ECO:0007669"/>
    <property type="project" value="InterPro"/>
</dbReference>
<dbReference type="GO" id="GO:0003774">
    <property type="term" value="F:cytoskeletal motor activity"/>
    <property type="evidence" value="ECO:0007669"/>
    <property type="project" value="InterPro"/>
</dbReference>
<dbReference type="STRING" id="858640.A3K86_07020"/>
<evidence type="ECO:0000256" key="3">
    <source>
        <dbReference type="ARBA" id="ARBA00006929"/>
    </source>
</evidence>
<keyword evidence="8 11" id="KW-0975">Bacterial flagellum</keyword>
<keyword evidence="10 11" id="KW-0449">Lipoprotein</keyword>
<keyword evidence="13" id="KW-0282">Flagellum</keyword>
<dbReference type="PROSITE" id="PS51257">
    <property type="entry name" value="PROKAR_LIPOPROTEIN"/>
    <property type="match status" value="1"/>
</dbReference>
<evidence type="ECO:0000256" key="6">
    <source>
        <dbReference type="ARBA" id="ARBA00023136"/>
    </source>
</evidence>
<dbReference type="OrthoDB" id="9789463at2"/>
<keyword evidence="9 11" id="KW-0998">Cell outer membrane</keyword>
<evidence type="ECO:0000256" key="5">
    <source>
        <dbReference type="ARBA" id="ARBA00022729"/>
    </source>
</evidence>
<dbReference type="PRINTS" id="PR01008">
    <property type="entry name" value="FLGLRINGFLGH"/>
</dbReference>
<protein>
    <recommendedName>
        <fullName evidence="11">Flagellar L-ring protein</fullName>
    </recommendedName>
    <alternativeName>
        <fullName evidence="11">Basal body L-ring protein</fullName>
    </alternativeName>
</protein>
<dbReference type="PANTHER" id="PTHR34933:SF1">
    <property type="entry name" value="FLAGELLAR L-RING PROTEIN"/>
    <property type="match status" value="1"/>
</dbReference>
<evidence type="ECO:0000256" key="11">
    <source>
        <dbReference type="HAMAP-Rule" id="MF_00415"/>
    </source>
</evidence>